<dbReference type="Proteomes" id="UP001215280">
    <property type="component" value="Unassembled WGS sequence"/>
</dbReference>
<dbReference type="InterPro" id="IPR006600">
    <property type="entry name" value="HTH_CenpB_DNA-bd_dom"/>
</dbReference>
<dbReference type="GO" id="GO:0003677">
    <property type="term" value="F:DNA binding"/>
    <property type="evidence" value="ECO:0007669"/>
    <property type="project" value="UniProtKB-KW"/>
</dbReference>
<dbReference type="PROSITE" id="PS51253">
    <property type="entry name" value="HTH_CENPB"/>
    <property type="match status" value="1"/>
</dbReference>
<protein>
    <recommendedName>
        <fullName evidence="2">HTH CENPB-type domain-containing protein</fullName>
    </recommendedName>
</protein>
<feature type="non-terminal residue" evidence="3">
    <location>
        <position position="1"/>
    </location>
</feature>
<keyword evidence="4" id="KW-1185">Reference proteome</keyword>
<comment type="caution">
    <text evidence="3">The sequence shown here is derived from an EMBL/GenBank/DDBJ whole genome shotgun (WGS) entry which is preliminary data.</text>
</comment>
<organism evidence="3 4">
    <name type="scientific">Mycena maculata</name>
    <dbReference type="NCBI Taxonomy" id="230809"/>
    <lineage>
        <taxon>Eukaryota</taxon>
        <taxon>Fungi</taxon>
        <taxon>Dikarya</taxon>
        <taxon>Basidiomycota</taxon>
        <taxon>Agaricomycotina</taxon>
        <taxon>Agaricomycetes</taxon>
        <taxon>Agaricomycetidae</taxon>
        <taxon>Agaricales</taxon>
        <taxon>Marasmiineae</taxon>
        <taxon>Mycenaceae</taxon>
        <taxon>Mycena</taxon>
    </lineage>
</organism>
<gene>
    <name evidence="3" type="ORF">DFH07DRAFT_715130</name>
</gene>
<dbReference type="AlphaFoldDB" id="A0AAD7JKC9"/>
<accession>A0AAD7JKC9</accession>
<evidence type="ECO:0000256" key="1">
    <source>
        <dbReference type="ARBA" id="ARBA00023125"/>
    </source>
</evidence>
<keyword evidence="1" id="KW-0238">DNA-binding</keyword>
<evidence type="ECO:0000259" key="2">
    <source>
        <dbReference type="PROSITE" id="PS51253"/>
    </source>
</evidence>
<evidence type="ECO:0000313" key="4">
    <source>
        <dbReference type="Proteomes" id="UP001215280"/>
    </source>
</evidence>
<proteinExistence type="predicted"/>
<dbReference type="EMBL" id="JARJLG010000036">
    <property type="protein sequence ID" value="KAJ7765094.1"/>
    <property type="molecule type" value="Genomic_DNA"/>
</dbReference>
<name>A0AAD7JKC9_9AGAR</name>
<evidence type="ECO:0000313" key="3">
    <source>
        <dbReference type="EMBL" id="KAJ7765094.1"/>
    </source>
</evidence>
<feature type="non-terminal residue" evidence="3">
    <location>
        <position position="99"/>
    </location>
</feature>
<reference evidence="3" key="1">
    <citation type="submission" date="2023-03" db="EMBL/GenBank/DDBJ databases">
        <title>Massive genome expansion in bonnet fungi (Mycena s.s.) driven by repeated elements and novel gene families across ecological guilds.</title>
        <authorList>
            <consortium name="Lawrence Berkeley National Laboratory"/>
            <person name="Harder C.B."/>
            <person name="Miyauchi S."/>
            <person name="Viragh M."/>
            <person name="Kuo A."/>
            <person name="Thoen E."/>
            <person name="Andreopoulos B."/>
            <person name="Lu D."/>
            <person name="Skrede I."/>
            <person name="Drula E."/>
            <person name="Henrissat B."/>
            <person name="Morin E."/>
            <person name="Kohler A."/>
            <person name="Barry K."/>
            <person name="LaButti K."/>
            <person name="Morin E."/>
            <person name="Salamov A."/>
            <person name="Lipzen A."/>
            <person name="Mereny Z."/>
            <person name="Hegedus B."/>
            <person name="Baldrian P."/>
            <person name="Stursova M."/>
            <person name="Weitz H."/>
            <person name="Taylor A."/>
            <person name="Grigoriev I.V."/>
            <person name="Nagy L.G."/>
            <person name="Martin F."/>
            <person name="Kauserud H."/>
        </authorList>
    </citation>
    <scope>NUCLEOTIDE SEQUENCE</scope>
    <source>
        <strain evidence="3">CBHHK188m</strain>
    </source>
</reference>
<sequence length="99" mass="11284">QPTGLTNTTKVLGARGMPLSLQTIADYATELAGEDVGVNWAKGFKERHPDLKVKWTTGLEECRARSLTRPVVHEYFELLCETIERYDVKPKNIYNMDEK</sequence>
<feature type="domain" description="HTH CENPB-type" evidence="2">
    <location>
        <begin position="1"/>
        <end position="54"/>
    </location>
</feature>